<dbReference type="Pfam" id="PF19300">
    <property type="entry name" value="BPD_transp_1_N"/>
    <property type="match status" value="1"/>
</dbReference>
<accession>A0A1F5V2D4</accession>
<keyword evidence="5 7" id="KW-1133">Transmembrane helix</keyword>
<dbReference type="GO" id="GO:0055085">
    <property type="term" value="P:transmembrane transport"/>
    <property type="evidence" value="ECO:0007669"/>
    <property type="project" value="InterPro"/>
</dbReference>
<dbReference type="Proteomes" id="UP000179157">
    <property type="component" value="Unassembled WGS sequence"/>
</dbReference>
<dbReference type="PANTHER" id="PTHR30465:SF43">
    <property type="entry name" value="OLIGOPEPTIDE ABC TRANSPORTER, PERMEASE PROTEIN"/>
    <property type="match status" value="1"/>
</dbReference>
<evidence type="ECO:0000313" key="9">
    <source>
        <dbReference type="EMBL" id="OGF57468.1"/>
    </source>
</evidence>
<evidence type="ECO:0000256" key="2">
    <source>
        <dbReference type="ARBA" id="ARBA00022448"/>
    </source>
</evidence>
<feature type="transmembrane region" description="Helical" evidence="7">
    <location>
        <begin position="137"/>
        <end position="163"/>
    </location>
</feature>
<dbReference type="InterPro" id="IPR035906">
    <property type="entry name" value="MetI-like_sf"/>
</dbReference>
<dbReference type="AlphaFoldDB" id="A0A1F5V2D4"/>
<organism evidence="9 10">
    <name type="scientific">Fraserbacteria sp. (strain RBG_16_55_9)</name>
    <dbReference type="NCBI Taxonomy" id="1817864"/>
    <lineage>
        <taxon>Bacteria</taxon>
        <taxon>Candidatus Fraseribacteriota</taxon>
    </lineage>
</organism>
<evidence type="ECO:0000256" key="3">
    <source>
        <dbReference type="ARBA" id="ARBA00022475"/>
    </source>
</evidence>
<evidence type="ECO:0000256" key="6">
    <source>
        <dbReference type="ARBA" id="ARBA00023136"/>
    </source>
</evidence>
<proteinExistence type="inferred from homology"/>
<evidence type="ECO:0000313" key="10">
    <source>
        <dbReference type="Proteomes" id="UP000179157"/>
    </source>
</evidence>
<name>A0A1F5V2D4_FRAXR</name>
<sequence>MLGYVLRRLLYTIPLLLVISGIVFLITAIQPGNFCTPLRLQDEAQYQRCVESTGIDQPLPLRYGMWLWGIITRLDFGYSFQNQQSVIEQLFTSGNWQSGTPLLWTIVISFGAMILTWLLAVPLGIYAATRRGSWRDYIVNFMGFVGLSIPSFFLAIALLWLLVVVFQVGQHCWQSTQVGNTICLGVSGLFDGNLVSAPWSWEKSFNLLWHLWPAMLVIGAANFAAIMRYMRSELLTVLSEPYIQTARAKGLSERVVLYKHALKNALNPMISMFGYWIPSMFEGTLVAAMILQLPTVERVYWTALRQGDQYVIMAGLLFFSVVLILGNLLADLLLAWVNPKIRYQ</sequence>
<evidence type="ECO:0000259" key="8">
    <source>
        <dbReference type="PROSITE" id="PS50928"/>
    </source>
</evidence>
<feature type="transmembrane region" description="Helical" evidence="7">
    <location>
        <begin position="311"/>
        <end position="337"/>
    </location>
</feature>
<protein>
    <recommendedName>
        <fullName evidence="8">ABC transmembrane type-1 domain-containing protein</fullName>
    </recommendedName>
</protein>
<dbReference type="CDD" id="cd06261">
    <property type="entry name" value="TM_PBP2"/>
    <property type="match status" value="1"/>
</dbReference>
<dbReference type="EMBL" id="MFGX01000012">
    <property type="protein sequence ID" value="OGF57468.1"/>
    <property type="molecule type" value="Genomic_DNA"/>
</dbReference>
<dbReference type="InterPro" id="IPR000515">
    <property type="entry name" value="MetI-like"/>
</dbReference>
<reference evidence="9 10" key="1">
    <citation type="journal article" date="2016" name="Nat. Commun.">
        <title>Thousands of microbial genomes shed light on interconnected biogeochemical processes in an aquifer system.</title>
        <authorList>
            <person name="Anantharaman K."/>
            <person name="Brown C.T."/>
            <person name="Hug L.A."/>
            <person name="Sharon I."/>
            <person name="Castelle C.J."/>
            <person name="Probst A.J."/>
            <person name="Thomas B.C."/>
            <person name="Singh A."/>
            <person name="Wilkins M.J."/>
            <person name="Karaoz U."/>
            <person name="Brodie E.L."/>
            <person name="Williams K.H."/>
            <person name="Hubbard S.S."/>
            <person name="Banfield J.F."/>
        </authorList>
    </citation>
    <scope>NUCLEOTIDE SEQUENCE [LARGE SCALE GENOMIC DNA]</scope>
    <source>
        <strain evidence="10">RBG_16_55_9</strain>
    </source>
</reference>
<keyword evidence="6 7" id="KW-0472">Membrane</keyword>
<feature type="transmembrane region" description="Helical" evidence="7">
    <location>
        <begin position="102"/>
        <end position="125"/>
    </location>
</feature>
<keyword evidence="2 7" id="KW-0813">Transport</keyword>
<dbReference type="Pfam" id="PF00528">
    <property type="entry name" value="BPD_transp_1"/>
    <property type="match status" value="1"/>
</dbReference>
<keyword evidence="4 7" id="KW-0812">Transmembrane</keyword>
<feature type="transmembrane region" description="Helical" evidence="7">
    <location>
        <begin position="273"/>
        <end position="291"/>
    </location>
</feature>
<dbReference type="GO" id="GO:0005886">
    <property type="term" value="C:plasma membrane"/>
    <property type="evidence" value="ECO:0007669"/>
    <property type="project" value="UniProtKB-SubCell"/>
</dbReference>
<dbReference type="PANTHER" id="PTHR30465">
    <property type="entry name" value="INNER MEMBRANE ABC TRANSPORTER"/>
    <property type="match status" value="1"/>
</dbReference>
<dbReference type="InterPro" id="IPR045621">
    <property type="entry name" value="BPD_transp_1_N"/>
</dbReference>
<evidence type="ECO:0000256" key="1">
    <source>
        <dbReference type="ARBA" id="ARBA00004651"/>
    </source>
</evidence>
<evidence type="ECO:0000256" key="7">
    <source>
        <dbReference type="RuleBase" id="RU363032"/>
    </source>
</evidence>
<dbReference type="STRING" id="1817864.A2Z21_07685"/>
<gene>
    <name evidence="9" type="ORF">A2Z21_07685</name>
</gene>
<evidence type="ECO:0000256" key="4">
    <source>
        <dbReference type="ARBA" id="ARBA00022692"/>
    </source>
</evidence>
<evidence type="ECO:0000256" key="5">
    <source>
        <dbReference type="ARBA" id="ARBA00022989"/>
    </source>
</evidence>
<keyword evidence="3" id="KW-1003">Cell membrane</keyword>
<dbReference type="SUPFAM" id="SSF161098">
    <property type="entry name" value="MetI-like"/>
    <property type="match status" value="1"/>
</dbReference>
<comment type="subcellular location">
    <subcellularLocation>
        <location evidence="1 7">Cell membrane</location>
        <topology evidence="1 7">Multi-pass membrane protein</topology>
    </subcellularLocation>
</comment>
<comment type="similarity">
    <text evidence="7">Belongs to the binding-protein-dependent transport system permease family.</text>
</comment>
<feature type="transmembrane region" description="Helical" evidence="7">
    <location>
        <begin position="9"/>
        <end position="29"/>
    </location>
</feature>
<dbReference type="PROSITE" id="PS50928">
    <property type="entry name" value="ABC_TM1"/>
    <property type="match status" value="1"/>
</dbReference>
<comment type="caution">
    <text evidence="9">The sequence shown here is derived from an EMBL/GenBank/DDBJ whole genome shotgun (WGS) entry which is preliminary data.</text>
</comment>
<dbReference type="Gene3D" id="1.10.3720.10">
    <property type="entry name" value="MetI-like"/>
    <property type="match status" value="1"/>
</dbReference>
<feature type="transmembrane region" description="Helical" evidence="7">
    <location>
        <begin position="207"/>
        <end position="226"/>
    </location>
</feature>
<feature type="domain" description="ABC transmembrane type-1" evidence="8">
    <location>
        <begin position="102"/>
        <end position="329"/>
    </location>
</feature>